<evidence type="ECO:0000256" key="8">
    <source>
        <dbReference type="ARBA" id="ARBA00023136"/>
    </source>
</evidence>
<evidence type="ECO:0000256" key="1">
    <source>
        <dbReference type="ARBA" id="ARBA00003389"/>
    </source>
</evidence>
<evidence type="ECO:0000256" key="7">
    <source>
        <dbReference type="ARBA" id="ARBA00022989"/>
    </source>
</evidence>
<keyword evidence="10 11" id="KW-0539">Nucleus</keyword>
<evidence type="ECO:0000256" key="11">
    <source>
        <dbReference type="RuleBase" id="RU368082"/>
    </source>
</evidence>
<comment type="function">
    <text evidence="1 11">Required for nuclear membrane fusion during karyogamy.</text>
</comment>
<evidence type="ECO:0000256" key="2">
    <source>
        <dbReference type="ARBA" id="ARBA00010473"/>
    </source>
</evidence>
<accession>A0A8E2AT38</accession>
<keyword evidence="8" id="KW-0472">Membrane</keyword>
<sequence length="250" mass="28267">MSSEEVSMLVHHTDSLHSYTRRSDCFGRAAQLIRSRCGEVAMGEDERVNAAIAMTLCELSTAKHYSPPLECSLFLSDEAALTSSNAQSDCVEALSRSAQYWSSYSGYLREVPQLCYAFRRWNDIDAARDIYQNISREKLDLLNVLWERETRFQSIHDNSEQALLDLRMSIAEMRSFSTETLTAVNAVTMDIRASHQEMSQSLRDAIFQFLEKSADAQLTIVEQIDATLRIVVRHVCSAVAEYQLQSGEAT</sequence>
<keyword evidence="13" id="KW-1185">Reference proteome</keyword>
<reference evidence="12 13" key="1">
    <citation type="submission" date="2016-07" db="EMBL/GenBank/DDBJ databases">
        <title>Draft genome of the white-rot fungus Obba rivulosa 3A-2.</title>
        <authorList>
            <consortium name="DOE Joint Genome Institute"/>
            <person name="Miettinen O."/>
            <person name="Riley R."/>
            <person name="Acob R."/>
            <person name="Barry K."/>
            <person name="Cullen D."/>
            <person name="De Vries R."/>
            <person name="Hainaut M."/>
            <person name="Hatakka A."/>
            <person name="Henrissat B."/>
            <person name="Hilden K."/>
            <person name="Kuo R."/>
            <person name="Labutti K."/>
            <person name="Lipzen A."/>
            <person name="Makela M.R."/>
            <person name="Sandor L."/>
            <person name="Spatafora J.W."/>
            <person name="Grigoriev I.V."/>
            <person name="Hibbett D.S."/>
        </authorList>
    </citation>
    <scope>NUCLEOTIDE SEQUENCE [LARGE SCALE GENOMIC DNA]</scope>
    <source>
        <strain evidence="12 13">3A-2</strain>
    </source>
</reference>
<proteinExistence type="inferred from homology"/>
<dbReference type="GO" id="GO:0005789">
    <property type="term" value="C:endoplasmic reticulum membrane"/>
    <property type="evidence" value="ECO:0007669"/>
    <property type="project" value="UniProtKB-SubCell"/>
</dbReference>
<dbReference type="AlphaFoldDB" id="A0A8E2AT38"/>
<comment type="subcellular location">
    <subcellularLocation>
        <location evidence="11">Endoplasmic reticulum membrane</location>
    </subcellularLocation>
    <subcellularLocation>
        <location evidence="11">Nucleus membrane</location>
    </subcellularLocation>
</comment>
<keyword evidence="6 11" id="KW-0256">Endoplasmic reticulum</keyword>
<dbReference type="OrthoDB" id="5311848at2759"/>
<name>A0A8E2AT38_9APHY</name>
<evidence type="ECO:0000256" key="6">
    <source>
        <dbReference type="ARBA" id="ARBA00022824"/>
    </source>
</evidence>
<dbReference type="EMBL" id="KV722638">
    <property type="protein sequence ID" value="OCH84750.1"/>
    <property type="molecule type" value="Genomic_DNA"/>
</dbReference>
<evidence type="ECO:0000256" key="10">
    <source>
        <dbReference type="ARBA" id="ARBA00023242"/>
    </source>
</evidence>
<organism evidence="12 13">
    <name type="scientific">Obba rivulosa</name>
    <dbReference type="NCBI Taxonomy" id="1052685"/>
    <lineage>
        <taxon>Eukaryota</taxon>
        <taxon>Fungi</taxon>
        <taxon>Dikarya</taxon>
        <taxon>Basidiomycota</taxon>
        <taxon>Agaricomycotina</taxon>
        <taxon>Agaricomycetes</taxon>
        <taxon>Polyporales</taxon>
        <taxon>Gelatoporiaceae</taxon>
        <taxon>Obba</taxon>
    </lineage>
</organism>
<keyword evidence="5 11" id="KW-0732">Signal</keyword>
<comment type="similarity">
    <text evidence="2 11">Belongs to the KAR5 family.</text>
</comment>
<dbReference type="Pfam" id="PF04163">
    <property type="entry name" value="Tht1"/>
    <property type="match status" value="1"/>
</dbReference>
<dbReference type="GO" id="GO:0048288">
    <property type="term" value="P:nuclear membrane fusion involved in karyogamy"/>
    <property type="evidence" value="ECO:0007669"/>
    <property type="project" value="UniProtKB-UniRule"/>
</dbReference>
<keyword evidence="3 11" id="KW-0415">Karyogamy</keyword>
<evidence type="ECO:0000256" key="4">
    <source>
        <dbReference type="ARBA" id="ARBA00022692"/>
    </source>
</evidence>
<gene>
    <name evidence="12" type="ORF">OBBRIDRAFT_377458</name>
</gene>
<dbReference type="GO" id="GO:0031965">
    <property type="term" value="C:nuclear membrane"/>
    <property type="evidence" value="ECO:0007669"/>
    <property type="project" value="UniProtKB-SubCell"/>
</dbReference>
<dbReference type="PANTHER" id="PTHR28012">
    <property type="entry name" value="NUCLEAR FUSION PROTEIN KAR5"/>
    <property type="match status" value="1"/>
</dbReference>
<protein>
    <submittedName>
        <fullName evidence="12">Uncharacterized protein</fullName>
    </submittedName>
</protein>
<keyword evidence="4" id="KW-0812">Transmembrane</keyword>
<dbReference type="GO" id="GO:0000742">
    <property type="term" value="P:karyogamy involved in conjugation with cellular fusion"/>
    <property type="evidence" value="ECO:0007669"/>
    <property type="project" value="UniProtKB-UniRule"/>
</dbReference>
<keyword evidence="7" id="KW-1133">Transmembrane helix</keyword>
<evidence type="ECO:0000313" key="13">
    <source>
        <dbReference type="Proteomes" id="UP000250043"/>
    </source>
</evidence>
<evidence type="ECO:0000256" key="3">
    <source>
        <dbReference type="ARBA" id="ARBA00022459"/>
    </source>
</evidence>
<keyword evidence="9" id="KW-0325">Glycoprotein</keyword>
<dbReference type="InterPro" id="IPR007292">
    <property type="entry name" value="Nuclear_fusion_Kar5"/>
</dbReference>
<evidence type="ECO:0000313" key="12">
    <source>
        <dbReference type="EMBL" id="OCH84750.1"/>
    </source>
</evidence>
<evidence type="ECO:0000256" key="9">
    <source>
        <dbReference type="ARBA" id="ARBA00023180"/>
    </source>
</evidence>
<evidence type="ECO:0000256" key="5">
    <source>
        <dbReference type="ARBA" id="ARBA00022729"/>
    </source>
</evidence>
<dbReference type="Proteomes" id="UP000250043">
    <property type="component" value="Unassembled WGS sequence"/>
</dbReference>
<dbReference type="PANTHER" id="PTHR28012:SF1">
    <property type="entry name" value="NUCLEAR FUSION PROTEIN KAR5"/>
    <property type="match status" value="1"/>
</dbReference>